<sequence>MTYTSGIIRHSDARETLEQLQENKMRLVCEKVQLKQGDRHLDIGCGWGTLTAAKNYRSDSTGTTLAKNQKQFGSKRCQSMESRKPHVFTCLEIAEHVGICRFQEFLLEAKDIL</sequence>
<keyword evidence="17" id="KW-1185">Reference proteome</keyword>
<dbReference type="Proteomes" id="UP001479436">
    <property type="component" value="Unassembled WGS sequence"/>
</dbReference>
<comment type="similarity">
    <text evidence="4">Belongs to the CFA/CMAS family.</text>
</comment>
<keyword evidence="7" id="KW-0808">Transferase</keyword>
<evidence type="ECO:0000256" key="12">
    <source>
        <dbReference type="ARBA" id="ARBA00023098"/>
    </source>
</evidence>
<keyword evidence="12" id="KW-0443">Lipid metabolism</keyword>
<evidence type="ECO:0000256" key="4">
    <source>
        <dbReference type="ARBA" id="ARBA00010815"/>
    </source>
</evidence>
<dbReference type="PANTHER" id="PTHR45197:SF1">
    <property type="entry name" value="SPHINGOLIPID C9-METHYLTRANSFERASE A-RELATED"/>
    <property type="match status" value="1"/>
</dbReference>
<comment type="pathway">
    <text evidence="3">Sphingolipid metabolism.</text>
</comment>
<reference evidence="16 17" key="1">
    <citation type="submission" date="2023-04" db="EMBL/GenBank/DDBJ databases">
        <title>Genome of Basidiobolus ranarum AG-B5.</title>
        <authorList>
            <person name="Stajich J.E."/>
            <person name="Carter-House D."/>
            <person name="Gryganskyi A."/>
        </authorList>
    </citation>
    <scope>NUCLEOTIDE SEQUENCE [LARGE SCALE GENOMIC DNA]</scope>
    <source>
        <strain evidence="16 17">AG-B5</strain>
    </source>
</reference>
<evidence type="ECO:0000256" key="7">
    <source>
        <dbReference type="ARBA" id="ARBA00022679"/>
    </source>
</evidence>
<comment type="pathway">
    <text evidence="2">Lipid metabolism; sphingolipid metabolism.</text>
</comment>
<keyword evidence="6" id="KW-0489">Methyltransferase</keyword>
<accession>A0ABR2WI52</accession>
<evidence type="ECO:0000256" key="9">
    <source>
        <dbReference type="ARBA" id="ARBA00022692"/>
    </source>
</evidence>
<evidence type="ECO:0000256" key="6">
    <source>
        <dbReference type="ARBA" id="ARBA00022603"/>
    </source>
</evidence>
<evidence type="ECO:0000256" key="3">
    <source>
        <dbReference type="ARBA" id="ARBA00004991"/>
    </source>
</evidence>
<keyword evidence="15" id="KW-0175">Coiled coil</keyword>
<evidence type="ECO:0000256" key="2">
    <source>
        <dbReference type="ARBA" id="ARBA00004760"/>
    </source>
</evidence>
<evidence type="ECO:0000313" key="17">
    <source>
        <dbReference type="Proteomes" id="UP001479436"/>
    </source>
</evidence>
<keyword evidence="11" id="KW-1133">Transmembrane helix</keyword>
<gene>
    <name evidence="16" type="ORF">K7432_014116</name>
</gene>
<dbReference type="Gene3D" id="3.40.50.150">
    <property type="entry name" value="Vaccinia Virus protein VP39"/>
    <property type="match status" value="1"/>
</dbReference>
<dbReference type="InterPro" id="IPR052290">
    <property type="entry name" value="Sphingo_C9-MT"/>
</dbReference>
<feature type="coiled-coil region" evidence="15">
    <location>
        <begin position="10"/>
        <end position="37"/>
    </location>
</feature>
<keyword evidence="5" id="KW-0444">Lipid biosynthesis</keyword>
<dbReference type="PANTHER" id="PTHR45197">
    <property type="entry name" value="SYNTHASE, PUTATIVE (AFU_ORTHOLOGUE AFUA_7G04190)-RELATED"/>
    <property type="match status" value="1"/>
</dbReference>
<evidence type="ECO:0000256" key="14">
    <source>
        <dbReference type="ARBA" id="ARBA00039020"/>
    </source>
</evidence>
<proteinExistence type="inferred from homology"/>
<evidence type="ECO:0000256" key="8">
    <source>
        <dbReference type="ARBA" id="ARBA00022691"/>
    </source>
</evidence>
<keyword evidence="9" id="KW-0812">Transmembrane</keyword>
<keyword evidence="13" id="KW-0472">Membrane</keyword>
<evidence type="ECO:0000256" key="1">
    <source>
        <dbReference type="ARBA" id="ARBA00004141"/>
    </source>
</evidence>
<keyword evidence="8" id="KW-0949">S-adenosyl-L-methionine</keyword>
<evidence type="ECO:0000313" key="16">
    <source>
        <dbReference type="EMBL" id="KAK9761172.1"/>
    </source>
</evidence>
<organism evidence="16 17">
    <name type="scientific">Basidiobolus ranarum</name>
    <dbReference type="NCBI Taxonomy" id="34480"/>
    <lineage>
        <taxon>Eukaryota</taxon>
        <taxon>Fungi</taxon>
        <taxon>Fungi incertae sedis</taxon>
        <taxon>Zoopagomycota</taxon>
        <taxon>Entomophthoromycotina</taxon>
        <taxon>Basidiobolomycetes</taxon>
        <taxon>Basidiobolales</taxon>
        <taxon>Basidiobolaceae</taxon>
        <taxon>Basidiobolus</taxon>
    </lineage>
</organism>
<dbReference type="InterPro" id="IPR029063">
    <property type="entry name" value="SAM-dependent_MTases_sf"/>
</dbReference>
<evidence type="ECO:0000256" key="5">
    <source>
        <dbReference type="ARBA" id="ARBA00022516"/>
    </source>
</evidence>
<protein>
    <recommendedName>
        <fullName evidence="14">sphingolipid C(9)-methyltransferase</fullName>
        <ecNumber evidence="14">2.1.1.317</ecNumber>
    </recommendedName>
</protein>
<name>A0ABR2WI52_9FUNG</name>
<dbReference type="Pfam" id="PF02353">
    <property type="entry name" value="CMAS"/>
    <property type="match status" value="1"/>
</dbReference>
<dbReference type="EMBL" id="JASJQH010001521">
    <property type="protein sequence ID" value="KAK9761172.1"/>
    <property type="molecule type" value="Genomic_DNA"/>
</dbReference>
<dbReference type="EC" id="2.1.1.317" evidence="14"/>
<comment type="caution">
    <text evidence="16">The sequence shown here is derived from an EMBL/GenBank/DDBJ whole genome shotgun (WGS) entry which is preliminary data.</text>
</comment>
<evidence type="ECO:0000256" key="10">
    <source>
        <dbReference type="ARBA" id="ARBA00022919"/>
    </source>
</evidence>
<evidence type="ECO:0000256" key="11">
    <source>
        <dbReference type="ARBA" id="ARBA00022989"/>
    </source>
</evidence>
<dbReference type="SUPFAM" id="SSF53335">
    <property type="entry name" value="S-adenosyl-L-methionine-dependent methyltransferases"/>
    <property type="match status" value="1"/>
</dbReference>
<evidence type="ECO:0000256" key="13">
    <source>
        <dbReference type="ARBA" id="ARBA00023136"/>
    </source>
</evidence>
<comment type="subcellular location">
    <subcellularLocation>
        <location evidence="1">Membrane</location>
        <topology evidence="1">Multi-pass membrane protein</topology>
    </subcellularLocation>
</comment>
<keyword evidence="10" id="KW-0746">Sphingolipid metabolism</keyword>
<evidence type="ECO:0000256" key="15">
    <source>
        <dbReference type="SAM" id="Coils"/>
    </source>
</evidence>